<gene>
    <name evidence="1" type="ORF">Taro_041902</name>
</gene>
<protein>
    <submittedName>
        <fullName evidence="1">Uncharacterized protein</fullName>
    </submittedName>
</protein>
<evidence type="ECO:0000313" key="1">
    <source>
        <dbReference type="EMBL" id="MQM09039.1"/>
    </source>
</evidence>
<accession>A0A843WH22</accession>
<proteinExistence type="predicted"/>
<sequence>MAPPISTEEALTSRGMPAEDLLPIQVDNDPEHVLYISALLPKTEQHRYRVFLLTNLDAFTWSDDELLAIPPEIVSHLVVYESMWQPNC</sequence>
<keyword evidence="2" id="KW-1185">Reference proteome</keyword>
<evidence type="ECO:0000313" key="2">
    <source>
        <dbReference type="Proteomes" id="UP000652761"/>
    </source>
</evidence>
<organism evidence="1 2">
    <name type="scientific">Colocasia esculenta</name>
    <name type="common">Wild taro</name>
    <name type="synonym">Arum esculentum</name>
    <dbReference type="NCBI Taxonomy" id="4460"/>
    <lineage>
        <taxon>Eukaryota</taxon>
        <taxon>Viridiplantae</taxon>
        <taxon>Streptophyta</taxon>
        <taxon>Embryophyta</taxon>
        <taxon>Tracheophyta</taxon>
        <taxon>Spermatophyta</taxon>
        <taxon>Magnoliopsida</taxon>
        <taxon>Liliopsida</taxon>
        <taxon>Araceae</taxon>
        <taxon>Aroideae</taxon>
        <taxon>Colocasieae</taxon>
        <taxon>Colocasia</taxon>
    </lineage>
</organism>
<dbReference type="AlphaFoldDB" id="A0A843WH22"/>
<dbReference type="EMBL" id="NMUH01004277">
    <property type="protein sequence ID" value="MQM09039.1"/>
    <property type="molecule type" value="Genomic_DNA"/>
</dbReference>
<dbReference type="Proteomes" id="UP000652761">
    <property type="component" value="Unassembled WGS sequence"/>
</dbReference>
<comment type="caution">
    <text evidence="1">The sequence shown here is derived from an EMBL/GenBank/DDBJ whole genome shotgun (WGS) entry which is preliminary data.</text>
</comment>
<name>A0A843WH22_COLES</name>
<reference evidence="1" key="1">
    <citation type="submission" date="2017-07" db="EMBL/GenBank/DDBJ databases">
        <title>Taro Niue Genome Assembly and Annotation.</title>
        <authorList>
            <person name="Atibalentja N."/>
            <person name="Keating K."/>
            <person name="Fields C.J."/>
        </authorList>
    </citation>
    <scope>NUCLEOTIDE SEQUENCE</scope>
    <source>
        <strain evidence="1">Niue_2</strain>
        <tissue evidence="1">Leaf</tissue>
    </source>
</reference>
<dbReference type="OrthoDB" id="1937476at2759"/>